<evidence type="ECO:0000256" key="2">
    <source>
        <dbReference type="ARBA" id="ARBA00022691"/>
    </source>
</evidence>
<protein>
    <submittedName>
        <fullName evidence="10">[FeFe] hydrogenase H-cluster radical SAM maturase HydE</fullName>
    </submittedName>
</protein>
<dbReference type="PROSITE" id="PS51918">
    <property type="entry name" value="RADICAL_SAM"/>
    <property type="match status" value="1"/>
</dbReference>
<dbReference type="Proteomes" id="UP000712007">
    <property type="component" value="Unassembled WGS sequence"/>
</dbReference>
<feature type="binding site" evidence="8">
    <location>
        <position position="181"/>
    </location>
    <ligand>
        <name>S-adenosyl-L-methionine</name>
        <dbReference type="ChEBI" id="CHEBI:59789"/>
    </ligand>
</feature>
<organism evidence="10 11">
    <name type="scientific">Candidatus Aphodosoma intestinipullorum</name>
    <dbReference type="NCBI Taxonomy" id="2840674"/>
    <lineage>
        <taxon>Bacteria</taxon>
        <taxon>Pseudomonadati</taxon>
        <taxon>Bacteroidota</taxon>
        <taxon>Bacteroidia</taxon>
        <taxon>Bacteroidales</taxon>
        <taxon>Candidatus Aphodosoma</taxon>
    </lineage>
</organism>
<dbReference type="SFLD" id="SFLDG01060">
    <property type="entry name" value="BATS_domain_containing"/>
    <property type="match status" value="1"/>
</dbReference>
<dbReference type="Gene3D" id="3.20.20.70">
    <property type="entry name" value="Aldolase class I"/>
    <property type="match status" value="1"/>
</dbReference>
<keyword evidence="2 7" id="KW-0949">S-adenosyl-L-methionine</keyword>
<evidence type="ECO:0000256" key="8">
    <source>
        <dbReference type="PIRSR" id="PIRSR004762-2"/>
    </source>
</evidence>
<dbReference type="NCBIfam" id="TIGR03956">
    <property type="entry name" value="rSAM_HydE"/>
    <property type="match status" value="1"/>
</dbReference>
<dbReference type="InterPro" id="IPR024021">
    <property type="entry name" value="FeFe-hyd_HydE_rSAM"/>
</dbReference>
<dbReference type="GO" id="GO:0051539">
    <property type="term" value="F:4 iron, 4 sulfur cluster binding"/>
    <property type="evidence" value="ECO:0007669"/>
    <property type="project" value="UniProtKB-KW"/>
</dbReference>
<dbReference type="PANTHER" id="PTHR43726">
    <property type="entry name" value="3-METHYLORNITHINE SYNTHASE"/>
    <property type="match status" value="1"/>
</dbReference>
<dbReference type="SFLD" id="SFLDF00348">
    <property type="entry name" value="FeFe_hydrogenase_maturase_(Hyd"/>
    <property type="match status" value="1"/>
</dbReference>
<dbReference type="InterPro" id="IPR058240">
    <property type="entry name" value="rSAM_sf"/>
</dbReference>
<evidence type="ECO:0000256" key="5">
    <source>
        <dbReference type="ARBA" id="ARBA00023014"/>
    </source>
</evidence>
<dbReference type="SMART" id="SM00729">
    <property type="entry name" value="Elp3"/>
    <property type="match status" value="1"/>
</dbReference>
<dbReference type="InterPro" id="IPR006638">
    <property type="entry name" value="Elp3/MiaA/NifB-like_rSAM"/>
</dbReference>
<dbReference type="InterPro" id="IPR007197">
    <property type="entry name" value="rSAM"/>
</dbReference>
<keyword evidence="5 7" id="KW-0411">Iron-sulfur</keyword>
<evidence type="ECO:0000259" key="9">
    <source>
        <dbReference type="PROSITE" id="PS51918"/>
    </source>
</evidence>
<dbReference type="AlphaFoldDB" id="A0A940DMA3"/>
<reference evidence="10" key="1">
    <citation type="submission" date="2020-10" db="EMBL/GenBank/DDBJ databases">
        <authorList>
            <person name="Gilroy R."/>
        </authorList>
    </citation>
    <scope>NUCLEOTIDE SEQUENCE</scope>
    <source>
        <strain evidence="10">3924</strain>
    </source>
</reference>
<comment type="cofactor">
    <cofactor evidence="7">
        <name>[4Fe-4S] cluster</name>
        <dbReference type="ChEBI" id="CHEBI:49883"/>
    </cofactor>
    <text evidence="7">Binds 1 [4Fe-4S] cluster. The cluster is coordinated with 3 cysteines and an exchangeable S-adenosyl-L-methionine.</text>
</comment>
<evidence type="ECO:0000313" key="11">
    <source>
        <dbReference type="Proteomes" id="UP000712007"/>
    </source>
</evidence>
<dbReference type="InterPro" id="IPR013785">
    <property type="entry name" value="Aldolase_TIM"/>
</dbReference>
<dbReference type="PANTHER" id="PTHR43726:SF1">
    <property type="entry name" value="BIOTIN SYNTHASE"/>
    <property type="match status" value="1"/>
</dbReference>
<evidence type="ECO:0000313" key="10">
    <source>
        <dbReference type="EMBL" id="MBO8440382.1"/>
    </source>
</evidence>
<dbReference type="Pfam" id="PF04055">
    <property type="entry name" value="Radical_SAM"/>
    <property type="match status" value="1"/>
</dbReference>
<dbReference type="SUPFAM" id="SSF102114">
    <property type="entry name" value="Radical SAM enzymes"/>
    <property type="match status" value="1"/>
</dbReference>
<dbReference type="SMART" id="SM00876">
    <property type="entry name" value="BATS"/>
    <property type="match status" value="1"/>
</dbReference>
<feature type="binding site" evidence="7">
    <location>
        <position position="65"/>
    </location>
    <ligand>
        <name>[4Fe-4S] cluster</name>
        <dbReference type="ChEBI" id="CHEBI:49883"/>
        <note>4Fe-4S-S-AdoMet</note>
    </ligand>
</feature>
<evidence type="ECO:0000256" key="3">
    <source>
        <dbReference type="ARBA" id="ARBA00022723"/>
    </source>
</evidence>
<evidence type="ECO:0000256" key="7">
    <source>
        <dbReference type="PIRSR" id="PIRSR004762-1"/>
    </source>
</evidence>
<keyword evidence="3" id="KW-0479">Metal-binding</keyword>
<dbReference type="GO" id="GO:0016740">
    <property type="term" value="F:transferase activity"/>
    <property type="evidence" value="ECO:0007669"/>
    <property type="project" value="TreeGrafter"/>
</dbReference>
<reference evidence="10" key="2">
    <citation type="journal article" date="2021" name="PeerJ">
        <title>Extensive microbial diversity within the chicken gut microbiome revealed by metagenomics and culture.</title>
        <authorList>
            <person name="Gilroy R."/>
            <person name="Ravi A."/>
            <person name="Getino M."/>
            <person name="Pursley I."/>
            <person name="Horton D.L."/>
            <person name="Alikhan N.F."/>
            <person name="Baker D."/>
            <person name="Gharbi K."/>
            <person name="Hall N."/>
            <person name="Watson M."/>
            <person name="Adriaenssens E.M."/>
            <person name="Foster-Nyarko E."/>
            <person name="Jarju S."/>
            <person name="Secka A."/>
            <person name="Antonio M."/>
            <person name="Oren A."/>
            <person name="Chaudhuri R.R."/>
            <person name="La Ragione R."/>
            <person name="Hildebrand F."/>
            <person name="Pallen M.J."/>
        </authorList>
    </citation>
    <scope>NUCLEOTIDE SEQUENCE</scope>
    <source>
        <strain evidence="10">3924</strain>
    </source>
</reference>
<dbReference type="EMBL" id="JADIMV010000121">
    <property type="protein sequence ID" value="MBO8440382.1"/>
    <property type="molecule type" value="Genomic_DNA"/>
</dbReference>
<feature type="binding site" evidence="8">
    <location>
        <position position="161"/>
    </location>
    <ligand>
        <name>S-adenosyl-L-methionine</name>
        <dbReference type="ChEBI" id="CHEBI:59789"/>
    </ligand>
</feature>
<dbReference type="PIRSF" id="PIRSF004762">
    <property type="entry name" value="CHP00423"/>
    <property type="match status" value="1"/>
</dbReference>
<proteinExistence type="predicted"/>
<evidence type="ECO:0000256" key="4">
    <source>
        <dbReference type="ARBA" id="ARBA00023004"/>
    </source>
</evidence>
<keyword evidence="4 7" id="KW-0408">Iron</keyword>
<keyword evidence="1 7" id="KW-0004">4Fe-4S</keyword>
<dbReference type="GO" id="GO:0046872">
    <property type="term" value="F:metal ion binding"/>
    <property type="evidence" value="ECO:0007669"/>
    <property type="project" value="UniProtKB-KW"/>
</dbReference>
<name>A0A940DMA3_9BACT</name>
<dbReference type="GO" id="GO:0044272">
    <property type="term" value="P:sulfur compound biosynthetic process"/>
    <property type="evidence" value="ECO:0007669"/>
    <property type="project" value="UniProtKB-ARBA"/>
</dbReference>
<dbReference type="InterPro" id="IPR010722">
    <property type="entry name" value="BATS_dom"/>
</dbReference>
<sequence length="336" mass="37803">MKELTDKLADGHALAEAEYLSLLTCNEREAEYLRQAAQAVAQRVFGREVKARGLIEISSYCKNNCLYCGIRAGNPRAERYRLTKEEIMECCRQGDALGFQTFVLQGGEDPAHTVEWVEDVVRTIRTAYPAKAITLSLGERPEEDYRRWFNAGADRYLLRHETIDRTHYAQLHPTAMSYDNRLRCLDSLKKIGYETGTGIMVGSPFQKLEYIAADLKFIERLHSEMVGIGPFIPHRDTPFRAEPAGSVELTLRLISILRLMLPTANIPATTSLGTLAADGRERGILAGANVVMPNLSPVEQRKKYSLYDNKICTGDEAAESRRLLEKRIEAIGYTLV</sequence>
<accession>A0A940DMA3</accession>
<feature type="domain" description="Radical SAM core" evidence="9">
    <location>
        <begin position="47"/>
        <end position="269"/>
    </location>
</feature>
<evidence type="ECO:0000256" key="1">
    <source>
        <dbReference type="ARBA" id="ARBA00022485"/>
    </source>
</evidence>
<evidence type="ECO:0000256" key="6">
    <source>
        <dbReference type="ARBA" id="ARBA00034078"/>
    </source>
</evidence>
<comment type="cofactor">
    <cofactor evidence="6">
        <name>[2Fe-2S] cluster</name>
        <dbReference type="ChEBI" id="CHEBI:190135"/>
    </cofactor>
</comment>
<feature type="binding site" evidence="7">
    <location>
        <position position="68"/>
    </location>
    <ligand>
        <name>[4Fe-4S] cluster</name>
        <dbReference type="ChEBI" id="CHEBI:49883"/>
        <note>4Fe-4S-S-AdoMet</note>
    </ligand>
</feature>
<dbReference type="CDD" id="cd01335">
    <property type="entry name" value="Radical_SAM"/>
    <property type="match status" value="1"/>
</dbReference>
<dbReference type="SFLD" id="SFLDG01280">
    <property type="entry name" value="HydE/PylB-like"/>
    <property type="match status" value="1"/>
</dbReference>
<dbReference type="SFLD" id="SFLDS00029">
    <property type="entry name" value="Radical_SAM"/>
    <property type="match status" value="1"/>
</dbReference>
<feature type="binding site" evidence="7">
    <location>
        <position position="61"/>
    </location>
    <ligand>
        <name>[4Fe-4S] cluster</name>
        <dbReference type="ChEBI" id="CHEBI:49883"/>
        <note>4Fe-4S-S-AdoMet</note>
    </ligand>
</feature>
<dbReference type="InterPro" id="IPR034422">
    <property type="entry name" value="HydE/PylB-like"/>
</dbReference>
<feature type="binding site" evidence="8">
    <location>
        <position position="271"/>
    </location>
    <ligand>
        <name>(3R)-3-methyl-D-ornithine</name>
        <dbReference type="ChEBI" id="CHEBI:64642"/>
    </ligand>
</feature>
<dbReference type="GO" id="GO:0042364">
    <property type="term" value="P:water-soluble vitamin biosynthetic process"/>
    <property type="evidence" value="ECO:0007669"/>
    <property type="project" value="UniProtKB-ARBA"/>
</dbReference>
<comment type="caution">
    <text evidence="10">The sequence shown here is derived from an EMBL/GenBank/DDBJ whole genome shotgun (WGS) entry which is preliminary data.</text>
</comment>
<gene>
    <name evidence="10" type="primary">hydE</name>
    <name evidence="10" type="ORF">IAC51_07010</name>
</gene>